<dbReference type="OrthoDB" id="456767at2"/>
<proteinExistence type="predicted"/>
<reference evidence="1 2" key="1">
    <citation type="submission" date="2017-01" db="EMBL/GenBank/DDBJ databases">
        <authorList>
            <person name="Mah S.A."/>
            <person name="Swanson W.J."/>
            <person name="Moy G.W."/>
            <person name="Vacquier V.D."/>
        </authorList>
    </citation>
    <scope>NUCLEOTIDE SEQUENCE [LARGE SCALE GENOMIC DNA]</scope>
    <source>
        <strain evidence="1 2">DSM 26375</strain>
    </source>
</reference>
<dbReference type="STRING" id="1086013.SAMN05421774_11046"/>
<sequence length="238" mass="26124">MKQTASLSFPFRRFWKTLHFHGLQVPVQGAHVSKPVWKHIWRGDYEWPELRALSALMRPEDRVLELGLGMGLVSGVMARRHPGARFTSYEANPALPEAIARLHRTNGITNVEVRSAVVAPLDQGATRSFRLHRHFTESSLVAGAADLEAVEVPVHDPAAVFAEVRPDLLVCDIEGAEEELIPVLPLAGLRAAVIELHPHIVSRAGMARIFGAFLGAGLVPVVEQSFETVVAFERVDAS</sequence>
<gene>
    <name evidence="1" type="ORF">SAMN05421774_11046</name>
</gene>
<dbReference type="Proteomes" id="UP000186141">
    <property type="component" value="Unassembled WGS sequence"/>
</dbReference>
<dbReference type="AlphaFoldDB" id="A0A1N7QFT2"/>
<keyword evidence="2" id="KW-1185">Reference proteome</keyword>
<name>A0A1N7QFT2_9RHOB</name>
<evidence type="ECO:0000313" key="1">
    <source>
        <dbReference type="EMBL" id="SIT21666.1"/>
    </source>
</evidence>
<dbReference type="GO" id="GO:0032259">
    <property type="term" value="P:methylation"/>
    <property type="evidence" value="ECO:0007669"/>
    <property type="project" value="UniProtKB-KW"/>
</dbReference>
<accession>A0A1N7QFT2</accession>
<organism evidence="1 2">
    <name type="scientific">Gemmobacter megaterium</name>
    <dbReference type="NCBI Taxonomy" id="1086013"/>
    <lineage>
        <taxon>Bacteria</taxon>
        <taxon>Pseudomonadati</taxon>
        <taxon>Pseudomonadota</taxon>
        <taxon>Alphaproteobacteria</taxon>
        <taxon>Rhodobacterales</taxon>
        <taxon>Paracoccaceae</taxon>
        <taxon>Gemmobacter</taxon>
    </lineage>
</organism>
<dbReference type="SUPFAM" id="SSF53335">
    <property type="entry name" value="S-adenosyl-L-methionine-dependent methyltransferases"/>
    <property type="match status" value="1"/>
</dbReference>
<dbReference type="RefSeq" id="WP_076533844.1">
    <property type="nucleotide sequence ID" value="NZ_BMEH01000010.1"/>
</dbReference>
<evidence type="ECO:0000313" key="2">
    <source>
        <dbReference type="Proteomes" id="UP000186141"/>
    </source>
</evidence>
<dbReference type="Gene3D" id="3.40.50.150">
    <property type="entry name" value="Vaccinia Virus protein VP39"/>
    <property type="match status" value="1"/>
</dbReference>
<dbReference type="GO" id="GO:0008168">
    <property type="term" value="F:methyltransferase activity"/>
    <property type="evidence" value="ECO:0007669"/>
    <property type="project" value="UniProtKB-KW"/>
</dbReference>
<keyword evidence="1" id="KW-0489">Methyltransferase</keyword>
<dbReference type="EMBL" id="FTOT01000010">
    <property type="protein sequence ID" value="SIT21666.1"/>
    <property type="molecule type" value="Genomic_DNA"/>
</dbReference>
<keyword evidence="1" id="KW-0808">Transferase</keyword>
<protein>
    <submittedName>
        <fullName evidence="1">Methyltransferase, FkbM family</fullName>
    </submittedName>
</protein>
<dbReference type="InterPro" id="IPR029063">
    <property type="entry name" value="SAM-dependent_MTases_sf"/>
</dbReference>